<keyword evidence="9" id="KW-1185">Reference proteome</keyword>
<keyword evidence="3 7" id="KW-0732">Signal</keyword>
<dbReference type="RefSeq" id="WP_246133742.1">
    <property type="nucleotide sequence ID" value="NZ_CP036339.1"/>
</dbReference>
<feature type="region of interest" description="Disordered" evidence="6">
    <location>
        <begin position="123"/>
        <end position="172"/>
    </location>
</feature>
<evidence type="ECO:0000256" key="5">
    <source>
        <dbReference type="ARBA" id="ARBA00023180"/>
    </source>
</evidence>
<organism evidence="8 9">
    <name type="scientific">Lacipirellula limnantheis</name>
    <dbReference type="NCBI Taxonomy" id="2528024"/>
    <lineage>
        <taxon>Bacteria</taxon>
        <taxon>Pseudomonadati</taxon>
        <taxon>Planctomycetota</taxon>
        <taxon>Planctomycetia</taxon>
        <taxon>Pirellulales</taxon>
        <taxon>Lacipirellulaceae</taxon>
        <taxon>Lacipirellula</taxon>
    </lineage>
</organism>
<feature type="region of interest" description="Disordered" evidence="6">
    <location>
        <begin position="25"/>
        <end position="77"/>
    </location>
</feature>
<dbReference type="GO" id="GO:0004185">
    <property type="term" value="F:serine-type carboxypeptidase activity"/>
    <property type="evidence" value="ECO:0007669"/>
    <property type="project" value="InterPro"/>
</dbReference>
<dbReference type="GO" id="GO:0006508">
    <property type="term" value="P:proteolysis"/>
    <property type="evidence" value="ECO:0007669"/>
    <property type="project" value="UniProtKB-KW"/>
</dbReference>
<feature type="compositionally biased region" description="Basic and acidic residues" evidence="6">
    <location>
        <begin position="123"/>
        <end position="138"/>
    </location>
</feature>
<evidence type="ECO:0000256" key="4">
    <source>
        <dbReference type="ARBA" id="ARBA00022801"/>
    </source>
</evidence>
<dbReference type="AlphaFoldDB" id="A0A517U582"/>
<dbReference type="Proteomes" id="UP000317909">
    <property type="component" value="Chromosome"/>
</dbReference>
<feature type="compositionally biased region" description="Basic and acidic residues" evidence="6">
    <location>
        <begin position="35"/>
        <end position="71"/>
    </location>
</feature>
<accession>A0A517U582</accession>
<feature type="chain" id="PRO_5021834227" evidence="7">
    <location>
        <begin position="27"/>
        <end position="591"/>
    </location>
</feature>
<proteinExistence type="predicted"/>
<evidence type="ECO:0000256" key="1">
    <source>
        <dbReference type="ARBA" id="ARBA00022645"/>
    </source>
</evidence>
<dbReference type="Gene3D" id="3.40.50.1820">
    <property type="entry name" value="alpha/beta hydrolase"/>
    <property type="match status" value="1"/>
</dbReference>
<evidence type="ECO:0000256" key="7">
    <source>
        <dbReference type="SAM" id="SignalP"/>
    </source>
</evidence>
<evidence type="ECO:0000256" key="3">
    <source>
        <dbReference type="ARBA" id="ARBA00022729"/>
    </source>
</evidence>
<sequence length="591" mass="64906" precursor="true">MTHHAKFLSLLLAAITLLAVAAPSLAKPNQDDVEESKPKSAVKDSGDKKDDSADDATKEGAKKGDEKKADDAPVVTHGTVTIDGKEVAYTATAGKMVIKTDDGTPKASVFYIAYTKDDPKAEAAAKNEKKSEQEKGDIEGEGEEGEGEESADDDEPDDDAPAGPNKRPITFAFNGGPGSSSVWLHLGMLGPQRVKLDSDAGTLPPPHELIPNEYSLLDVTDIVFIDPVSTGFSRPAKGEDRKQFHGYDEDIRSVGQFIHDYTSKYGRWASPKFLLGESYGGIRAAGLSGELQDRYHMYLNGVVLVSGVVDFQTLMAYGNNDVAYALFVPGYAATAWYHKALGDDLQKQSVEEVVAAAEKFASGPYLRALMAGDSLEKDRREEIVARMAELTGLSEDYIEASNLRVPMARFGKELLRKQGKIIGRFDSRYSGLALDEVDSTTDYDPSASAVFGAFTSALNDYLRGTLKVEEDRVYEILTGNVHPWDYSEFTNRFVDASGTLRDAMIQNPYLKVFAACGYYDLATPAFAMKYTRDHLNLVPEVRKNFTTDYYHGGHMMYAHEPSLAKLRKDLVKFYDSALSPVDQEMDEADQR</sequence>
<keyword evidence="1 8" id="KW-0121">Carboxypeptidase</keyword>
<keyword evidence="5" id="KW-0325">Glycoprotein</keyword>
<dbReference type="SUPFAM" id="SSF53474">
    <property type="entry name" value="alpha/beta-Hydrolases"/>
    <property type="match status" value="1"/>
</dbReference>
<evidence type="ECO:0000313" key="8">
    <source>
        <dbReference type="EMBL" id="QDT75799.1"/>
    </source>
</evidence>
<protein>
    <submittedName>
        <fullName evidence="8">Serine carboxypeptidase</fullName>
    </submittedName>
</protein>
<dbReference type="PANTHER" id="PTHR11802:SF3">
    <property type="entry name" value="RETINOID-INDUCIBLE SERINE CARBOXYPEPTIDASE"/>
    <property type="match status" value="1"/>
</dbReference>
<dbReference type="KEGG" id="llh:I41_50420"/>
<dbReference type="Pfam" id="PF00450">
    <property type="entry name" value="Peptidase_S10"/>
    <property type="match status" value="1"/>
</dbReference>
<dbReference type="PANTHER" id="PTHR11802">
    <property type="entry name" value="SERINE PROTEASE FAMILY S10 SERINE CARBOXYPEPTIDASE"/>
    <property type="match status" value="1"/>
</dbReference>
<dbReference type="InterPro" id="IPR029058">
    <property type="entry name" value="AB_hydrolase_fold"/>
</dbReference>
<dbReference type="InterPro" id="IPR001563">
    <property type="entry name" value="Peptidase_S10"/>
</dbReference>
<feature type="compositionally biased region" description="Acidic residues" evidence="6">
    <location>
        <begin position="139"/>
        <end position="160"/>
    </location>
</feature>
<feature type="signal peptide" evidence="7">
    <location>
        <begin position="1"/>
        <end position="26"/>
    </location>
</feature>
<keyword evidence="4" id="KW-0378">Hydrolase</keyword>
<reference evidence="8 9" key="1">
    <citation type="submission" date="2019-02" db="EMBL/GenBank/DDBJ databases">
        <title>Deep-cultivation of Planctomycetes and their phenomic and genomic characterization uncovers novel biology.</title>
        <authorList>
            <person name="Wiegand S."/>
            <person name="Jogler M."/>
            <person name="Boedeker C."/>
            <person name="Pinto D."/>
            <person name="Vollmers J."/>
            <person name="Rivas-Marin E."/>
            <person name="Kohn T."/>
            <person name="Peeters S.H."/>
            <person name="Heuer A."/>
            <person name="Rast P."/>
            <person name="Oberbeckmann S."/>
            <person name="Bunk B."/>
            <person name="Jeske O."/>
            <person name="Meyerdierks A."/>
            <person name="Storesund J.E."/>
            <person name="Kallscheuer N."/>
            <person name="Luecker S."/>
            <person name="Lage O.M."/>
            <person name="Pohl T."/>
            <person name="Merkel B.J."/>
            <person name="Hornburger P."/>
            <person name="Mueller R.-W."/>
            <person name="Bruemmer F."/>
            <person name="Labrenz M."/>
            <person name="Spormann A.M."/>
            <person name="Op den Camp H."/>
            <person name="Overmann J."/>
            <person name="Amann R."/>
            <person name="Jetten M.S.M."/>
            <person name="Mascher T."/>
            <person name="Medema M.H."/>
            <person name="Devos D.P."/>
            <person name="Kaster A.-K."/>
            <person name="Ovreas L."/>
            <person name="Rohde M."/>
            <person name="Galperin M.Y."/>
            <person name="Jogler C."/>
        </authorList>
    </citation>
    <scope>NUCLEOTIDE SEQUENCE [LARGE SCALE GENOMIC DNA]</scope>
    <source>
        <strain evidence="8 9">I41</strain>
    </source>
</reference>
<evidence type="ECO:0000256" key="6">
    <source>
        <dbReference type="SAM" id="MobiDB-lite"/>
    </source>
</evidence>
<keyword evidence="2" id="KW-0645">Protease</keyword>
<dbReference type="EMBL" id="CP036339">
    <property type="protein sequence ID" value="QDT75799.1"/>
    <property type="molecule type" value="Genomic_DNA"/>
</dbReference>
<name>A0A517U582_9BACT</name>
<evidence type="ECO:0000256" key="2">
    <source>
        <dbReference type="ARBA" id="ARBA00022670"/>
    </source>
</evidence>
<evidence type="ECO:0000313" key="9">
    <source>
        <dbReference type="Proteomes" id="UP000317909"/>
    </source>
</evidence>
<gene>
    <name evidence="8" type="ORF">I41_50420</name>
</gene>